<keyword evidence="6 16" id="KW-0812">Transmembrane</keyword>
<evidence type="ECO:0000256" key="15">
    <source>
        <dbReference type="ARBA" id="ARBA00032887"/>
    </source>
</evidence>
<dbReference type="FunFam" id="1.20.20.10:FF:000002">
    <property type="entry name" value="ATP synthase subunit c"/>
    <property type="match status" value="1"/>
</dbReference>
<organism evidence="18 19">
    <name type="scientific">Pseudoalteromonas nigrifaciens</name>
    <dbReference type="NCBI Taxonomy" id="28109"/>
    <lineage>
        <taxon>Bacteria</taxon>
        <taxon>Pseudomonadati</taxon>
        <taxon>Pseudomonadota</taxon>
        <taxon>Gammaproteobacteria</taxon>
        <taxon>Alteromonadales</taxon>
        <taxon>Pseudoalteromonadaceae</taxon>
        <taxon>Pseudoalteromonas</taxon>
    </lineage>
</organism>
<evidence type="ECO:0000256" key="9">
    <source>
        <dbReference type="ARBA" id="ARBA00023065"/>
    </source>
</evidence>
<keyword evidence="8 16" id="KW-1133">Transmembrane helix</keyword>
<keyword evidence="11 16" id="KW-0472">Membrane</keyword>
<dbReference type="InterPro" id="IPR038662">
    <property type="entry name" value="ATP_synth_F0_csu_sf"/>
</dbReference>
<dbReference type="GO" id="GO:0033177">
    <property type="term" value="C:proton-transporting two-sector ATPase complex, proton-transporting domain"/>
    <property type="evidence" value="ECO:0007669"/>
    <property type="project" value="InterPro"/>
</dbReference>
<evidence type="ECO:0000256" key="12">
    <source>
        <dbReference type="ARBA" id="ARBA00023310"/>
    </source>
</evidence>
<dbReference type="SUPFAM" id="SSF81333">
    <property type="entry name" value="F1F0 ATP synthase subunit C"/>
    <property type="match status" value="1"/>
</dbReference>
<keyword evidence="5" id="KW-0138">CF(0)</keyword>
<reference evidence="18 19" key="1">
    <citation type="submission" date="2015-03" db="EMBL/GenBank/DDBJ databases">
        <authorList>
            <person name="Xie B.-B."/>
            <person name="Rong J.-C."/>
            <person name="Qin Q.-L."/>
            <person name="Zhang Y.-Z."/>
        </authorList>
    </citation>
    <scope>NUCLEOTIDE SEQUENCE [LARGE SCALE GENOMIC DNA]</scope>
    <source>
        <strain evidence="18 19">KMM 661</strain>
    </source>
</reference>
<dbReference type="GO" id="GO:0015078">
    <property type="term" value="F:proton transmembrane transporter activity"/>
    <property type="evidence" value="ECO:0007669"/>
    <property type="project" value="InterPro"/>
</dbReference>
<evidence type="ECO:0000313" key="18">
    <source>
        <dbReference type="EMBL" id="ASM55650.1"/>
    </source>
</evidence>
<dbReference type="Pfam" id="PF00137">
    <property type="entry name" value="ATP-synt_C"/>
    <property type="match status" value="1"/>
</dbReference>
<keyword evidence="19" id="KW-1185">Reference proteome</keyword>
<dbReference type="InterPro" id="IPR005953">
    <property type="entry name" value="ATP_synth_csu_bac/chlpt"/>
</dbReference>
<evidence type="ECO:0000256" key="13">
    <source>
        <dbReference type="ARBA" id="ARBA00030961"/>
    </source>
</evidence>
<evidence type="ECO:0000256" key="7">
    <source>
        <dbReference type="ARBA" id="ARBA00022781"/>
    </source>
</evidence>
<evidence type="ECO:0000313" key="19">
    <source>
        <dbReference type="Proteomes" id="UP000198329"/>
    </source>
</evidence>
<sequence>MGGKFLEACARQPELAPSLQVKMFILAGLIDAVAMIGVGIAMVLLFVL</sequence>
<dbReference type="PROSITE" id="PS00605">
    <property type="entry name" value="ATPASE_C"/>
    <property type="match status" value="1"/>
</dbReference>
<evidence type="ECO:0000256" key="8">
    <source>
        <dbReference type="ARBA" id="ARBA00022989"/>
    </source>
</evidence>
<keyword evidence="10" id="KW-0446">Lipid-binding</keyword>
<dbReference type="GO" id="GO:0008289">
    <property type="term" value="F:lipid binding"/>
    <property type="evidence" value="ECO:0007669"/>
    <property type="project" value="UniProtKB-KW"/>
</dbReference>
<evidence type="ECO:0000259" key="17">
    <source>
        <dbReference type="Pfam" id="PF00137"/>
    </source>
</evidence>
<gene>
    <name evidence="18" type="primary">atpE</name>
    <name evidence="18" type="ORF">PNIG_a3803</name>
</gene>
<dbReference type="Gene3D" id="1.20.20.10">
    <property type="entry name" value="F1F0 ATP synthase subunit C"/>
    <property type="match status" value="1"/>
</dbReference>
<keyword evidence="3" id="KW-0813">Transport</keyword>
<evidence type="ECO:0000256" key="5">
    <source>
        <dbReference type="ARBA" id="ARBA00022547"/>
    </source>
</evidence>
<evidence type="ECO:0000256" key="10">
    <source>
        <dbReference type="ARBA" id="ARBA00023121"/>
    </source>
</evidence>
<dbReference type="NCBIfam" id="NF005363">
    <property type="entry name" value="PRK06876.1"/>
    <property type="match status" value="1"/>
</dbReference>
<dbReference type="InterPro" id="IPR020537">
    <property type="entry name" value="ATP_synth_F0_csu_DDCD_BS"/>
</dbReference>
<proteinExistence type="inferred from homology"/>
<dbReference type="InterPro" id="IPR035921">
    <property type="entry name" value="F/V-ATP_Csub_sf"/>
</dbReference>
<keyword evidence="12" id="KW-0066">ATP synthesis</keyword>
<evidence type="ECO:0000256" key="6">
    <source>
        <dbReference type="ARBA" id="ARBA00022692"/>
    </source>
</evidence>
<comment type="subcellular location">
    <subcellularLocation>
        <location evidence="1">Cell membrane</location>
        <topology evidence="1">Multi-pass membrane protein</topology>
    </subcellularLocation>
</comment>
<dbReference type="GO" id="GO:0015986">
    <property type="term" value="P:proton motive force-driven ATP synthesis"/>
    <property type="evidence" value="ECO:0007669"/>
    <property type="project" value="InterPro"/>
</dbReference>
<comment type="similarity">
    <text evidence="2">Belongs to the ATPase C chain family.</text>
</comment>
<accession>A0AAC9UJQ4</accession>
<dbReference type="NCBIfam" id="TIGR01260">
    <property type="entry name" value="ATP_synt_c"/>
    <property type="match status" value="1"/>
</dbReference>
<evidence type="ECO:0000256" key="14">
    <source>
        <dbReference type="ARBA" id="ARBA00032200"/>
    </source>
</evidence>
<keyword evidence="4" id="KW-1003">Cell membrane</keyword>
<name>A0AAC9UJQ4_9GAMM</name>
<evidence type="ECO:0000256" key="2">
    <source>
        <dbReference type="ARBA" id="ARBA00006704"/>
    </source>
</evidence>
<evidence type="ECO:0000256" key="16">
    <source>
        <dbReference type="SAM" id="Phobius"/>
    </source>
</evidence>
<feature type="transmembrane region" description="Helical" evidence="16">
    <location>
        <begin position="23"/>
        <end position="47"/>
    </location>
</feature>
<dbReference type="EMBL" id="CP011036">
    <property type="protein sequence ID" value="ASM55650.1"/>
    <property type="molecule type" value="Genomic_DNA"/>
</dbReference>
<evidence type="ECO:0000256" key="11">
    <source>
        <dbReference type="ARBA" id="ARBA00023136"/>
    </source>
</evidence>
<dbReference type="GO" id="GO:0005886">
    <property type="term" value="C:plasma membrane"/>
    <property type="evidence" value="ECO:0007669"/>
    <property type="project" value="UniProtKB-SubCell"/>
</dbReference>
<dbReference type="KEGG" id="png:PNIG_a3803"/>
<keyword evidence="7" id="KW-0375">Hydrogen ion transport</keyword>
<feature type="domain" description="V-ATPase proteolipid subunit C-like" evidence="17">
    <location>
        <begin position="2"/>
        <end position="44"/>
    </location>
</feature>
<dbReference type="GO" id="GO:0045259">
    <property type="term" value="C:proton-transporting ATP synthase complex"/>
    <property type="evidence" value="ECO:0007669"/>
    <property type="project" value="UniProtKB-KW"/>
</dbReference>
<protein>
    <recommendedName>
        <fullName evidence="14">ATP synthase F(0) sector subunit c</fullName>
    </recommendedName>
    <alternativeName>
        <fullName evidence="15">F-type ATPase subunit c</fullName>
    </alternativeName>
    <alternativeName>
        <fullName evidence="13">Lipid-binding protein</fullName>
    </alternativeName>
</protein>
<dbReference type="InterPro" id="IPR002379">
    <property type="entry name" value="ATPase_proteolipid_c-like_dom"/>
</dbReference>
<evidence type="ECO:0000256" key="4">
    <source>
        <dbReference type="ARBA" id="ARBA00022475"/>
    </source>
</evidence>
<dbReference type="AlphaFoldDB" id="A0AAC9UJQ4"/>
<keyword evidence="9" id="KW-0406">Ion transport</keyword>
<dbReference type="Proteomes" id="UP000198329">
    <property type="component" value="Chromosome I"/>
</dbReference>
<evidence type="ECO:0000256" key="1">
    <source>
        <dbReference type="ARBA" id="ARBA00004651"/>
    </source>
</evidence>
<evidence type="ECO:0000256" key="3">
    <source>
        <dbReference type="ARBA" id="ARBA00022448"/>
    </source>
</evidence>